<gene>
    <name evidence="2" type="ORF">PHISCL_10006</name>
</gene>
<feature type="region of interest" description="Disordered" evidence="1">
    <location>
        <begin position="131"/>
        <end position="162"/>
    </location>
</feature>
<dbReference type="EMBL" id="MVGC01000786">
    <property type="protein sequence ID" value="RJE17656.1"/>
    <property type="molecule type" value="Genomic_DNA"/>
</dbReference>
<feature type="compositionally biased region" description="Basic residues" evidence="1">
    <location>
        <begin position="142"/>
        <end position="156"/>
    </location>
</feature>
<dbReference type="OrthoDB" id="4509880at2759"/>
<evidence type="ECO:0000313" key="2">
    <source>
        <dbReference type="EMBL" id="RJE17656.1"/>
    </source>
</evidence>
<comment type="caution">
    <text evidence="2">The sequence shown here is derived from an EMBL/GenBank/DDBJ whole genome shotgun (WGS) entry which is preliminary data.</text>
</comment>
<feature type="region of interest" description="Disordered" evidence="1">
    <location>
        <begin position="20"/>
        <end position="63"/>
    </location>
</feature>
<proteinExistence type="predicted"/>
<feature type="compositionally biased region" description="Polar residues" evidence="1">
    <location>
        <begin position="223"/>
        <end position="232"/>
    </location>
</feature>
<feature type="region of interest" description="Disordered" evidence="1">
    <location>
        <begin position="337"/>
        <end position="404"/>
    </location>
</feature>
<dbReference type="AlphaFoldDB" id="A0A3A2Z460"/>
<feature type="compositionally biased region" description="Polar residues" evidence="1">
    <location>
        <begin position="34"/>
        <end position="60"/>
    </location>
</feature>
<protein>
    <submittedName>
        <fullName evidence="2">Uncharacterized protein</fullName>
    </submittedName>
</protein>
<feature type="compositionally biased region" description="Polar residues" evidence="1">
    <location>
        <begin position="354"/>
        <end position="370"/>
    </location>
</feature>
<name>A0A3A2Z460_9EURO</name>
<feature type="region of interest" description="Disordered" evidence="1">
    <location>
        <begin position="222"/>
        <end position="289"/>
    </location>
</feature>
<evidence type="ECO:0000256" key="1">
    <source>
        <dbReference type="SAM" id="MobiDB-lite"/>
    </source>
</evidence>
<feature type="compositionally biased region" description="Polar residues" evidence="1">
    <location>
        <begin position="377"/>
        <end position="393"/>
    </location>
</feature>
<sequence length="404" mass="43720">MEDRARKKYGSTTISLTVKIGNKLLGPPHHPRDTGTSLSNDSADQISTACSAQTSGTTSDLDLIDPRLFEPGPLLDKSVPLTTEVCSPADNPSSSAPSAKDTQYDDIAVIHSWGHSSTTGICDREGDHMSSTIWRKPEPKPAVKRKRGTGPHRKRVGANEEGAAPKKIKFRHYQPLPHRQPVAVEPHSPTAVNLPTHNTVQAGFVNQQHAEFDHNARVHTRVSLDSESSMGEISTATSLRSSTRTTPDLDLIDPGFLSQESREKMVTPDDRPSPSNDDEDTGQDGKTVAQSCEHMSSLYISGNTCDHEDARVVEPPASPGRAKPHADLSWVDCGSLEDSVPRGNTPTARRAPTPFSSTPLVNSALSSTPKTRGRTTPRYSSKSPNTGYISKYNSLLAPRERSAL</sequence>
<keyword evidence="3" id="KW-1185">Reference proteome</keyword>
<feature type="compositionally biased region" description="Low complexity" evidence="1">
    <location>
        <begin position="234"/>
        <end position="246"/>
    </location>
</feature>
<reference evidence="3" key="1">
    <citation type="submission" date="2017-02" db="EMBL/GenBank/DDBJ databases">
        <authorList>
            <person name="Tafer H."/>
            <person name="Lopandic K."/>
        </authorList>
    </citation>
    <scope>NUCLEOTIDE SEQUENCE [LARGE SCALE GENOMIC DNA]</scope>
    <source>
        <strain evidence="3">CBS 366.77</strain>
    </source>
</reference>
<organism evidence="2 3">
    <name type="scientific">Aspergillus sclerotialis</name>
    <dbReference type="NCBI Taxonomy" id="2070753"/>
    <lineage>
        <taxon>Eukaryota</taxon>
        <taxon>Fungi</taxon>
        <taxon>Dikarya</taxon>
        <taxon>Ascomycota</taxon>
        <taxon>Pezizomycotina</taxon>
        <taxon>Eurotiomycetes</taxon>
        <taxon>Eurotiomycetidae</taxon>
        <taxon>Eurotiales</taxon>
        <taxon>Aspergillaceae</taxon>
        <taxon>Aspergillus</taxon>
        <taxon>Aspergillus subgen. Polypaecilum</taxon>
    </lineage>
</organism>
<dbReference type="Proteomes" id="UP000266188">
    <property type="component" value="Unassembled WGS sequence"/>
</dbReference>
<evidence type="ECO:0000313" key="3">
    <source>
        <dbReference type="Proteomes" id="UP000266188"/>
    </source>
</evidence>
<accession>A0A3A2Z460</accession>
<feature type="compositionally biased region" description="Basic and acidic residues" evidence="1">
    <location>
        <begin position="260"/>
        <end position="272"/>
    </location>
</feature>